<evidence type="ECO:0000256" key="3">
    <source>
        <dbReference type="ARBA" id="ARBA00022833"/>
    </source>
</evidence>
<dbReference type="InterPro" id="IPR037187">
    <property type="entry name" value="DnaK_N"/>
</dbReference>
<keyword evidence="1" id="KW-0479">Metal-binding</keyword>
<comment type="caution">
    <text evidence="7">The sequence shown here is derived from an EMBL/GenBank/DDBJ whole genome shotgun (WGS) entry which is preliminary data.</text>
</comment>
<dbReference type="InterPro" id="IPR000962">
    <property type="entry name" value="Znf_DskA_TraR"/>
</dbReference>
<feature type="zinc finger region" description="dksA C4-type" evidence="4">
    <location>
        <begin position="86"/>
        <end position="110"/>
    </location>
</feature>
<dbReference type="Proteomes" id="UP001302316">
    <property type="component" value="Unassembled WGS sequence"/>
</dbReference>
<dbReference type="EMBL" id="JAYGII010000026">
    <property type="protein sequence ID" value="MEA5446281.1"/>
    <property type="molecule type" value="Genomic_DNA"/>
</dbReference>
<proteinExistence type="predicted"/>
<evidence type="ECO:0000313" key="7">
    <source>
        <dbReference type="EMBL" id="MEA5446281.1"/>
    </source>
</evidence>
<dbReference type="PROSITE" id="PS51128">
    <property type="entry name" value="ZF_DKSA_2"/>
    <property type="match status" value="1"/>
</dbReference>
<dbReference type="SUPFAM" id="SSF109635">
    <property type="entry name" value="DnaK suppressor protein DksA, alpha-hairpin domain"/>
    <property type="match status" value="1"/>
</dbReference>
<evidence type="ECO:0000256" key="4">
    <source>
        <dbReference type="PROSITE-ProRule" id="PRU00510"/>
    </source>
</evidence>
<dbReference type="Pfam" id="PF01258">
    <property type="entry name" value="zf-dskA_traR"/>
    <property type="match status" value="1"/>
</dbReference>
<keyword evidence="2" id="KW-0863">Zinc-finger</keyword>
<name>A0AAP6JFR8_9GAMM</name>
<dbReference type="Gene3D" id="1.20.120.910">
    <property type="entry name" value="DksA, coiled-coil domain"/>
    <property type="match status" value="1"/>
</dbReference>
<protein>
    <submittedName>
        <fullName evidence="7">TraR/DksA C4-type zinc finger protein</fullName>
    </submittedName>
</protein>
<dbReference type="PANTHER" id="PTHR33823:SF4">
    <property type="entry name" value="GENERAL STRESS PROTEIN 16O"/>
    <property type="match status" value="1"/>
</dbReference>
<dbReference type="PANTHER" id="PTHR33823">
    <property type="entry name" value="RNA POLYMERASE-BINDING TRANSCRIPTION FACTOR DKSA-RELATED"/>
    <property type="match status" value="1"/>
</dbReference>
<gene>
    <name evidence="6" type="ORF">VCB98_08860</name>
    <name evidence="7" type="ORF">VCB98_10665</name>
</gene>
<keyword evidence="3" id="KW-0862">Zinc</keyword>
<sequence>MVNADHFKRRLTERREALLKDIRRHLEEDSAARQSAGLREVMDTKDGSFQEATATIRQAGLMLEAEELEDIQAALGRLDRGHYGVCIVCEEPIPEKRLEAWPTAKRCRPCQEEREAEKARGR</sequence>
<keyword evidence="8" id="KW-1185">Reference proteome</keyword>
<accession>A0AAP6JFR8</accession>
<dbReference type="AlphaFoldDB" id="A0AAP6JFR8"/>
<evidence type="ECO:0000313" key="6">
    <source>
        <dbReference type="EMBL" id="MEA5445927.1"/>
    </source>
</evidence>
<evidence type="ECO:0000256" key="2">
    <source>
        <dbReference type="ARBA" id="ARBA00022771"/>
    </source>
</evidence>
<organism evidence="7 8">
    <name type="scientific">Natronospira elongata</name>
    <dbReference type="NCBI Taxonomy" id="3110268"/>
    <lineage>
        <taxon>Bacteria</taxon>
        <taxon>Pseudomonadati</taxon>
        <taxon>Pseudomonadota</taxon>
        <taxon>Gammaproteobacteria</taxon>
        <taxon>Natronospirales</taxon>
        <taxon>Natronospiraceae</taxon>
        <taxon>Natronospira</taxon>
    </lineage>
</organism>
<dbReference type="RefSeq" id="WP_346051834.1">
    <property type="nucleotide sequence ID" value="NZ_JAYGII010000017.1"/>
</dbReference>
<reference evidence="7 8" key="1">
    <citation type="submission" date="2023-12" db="EMBL/GenBank/DDBJ databases">
        <title>Whole-genome sequencing of halo(alkali)philic microorganisms from hypersaline lakes.</title>
        <authorList>
            <person name="Sorokin D.Y."/>
            <person name="Merkel A.Y."/>
            <person name="Messina E."/>
            <person name="Yakimov M."/>
        </authorList>
    </citation>
    <scope>NUCLEOTIDE SEQUENCE [LARGE SCALE GENOMIC DNA]</scope>
    <source>
        <strain evidence="7 8">AB-CW1</strain>
    </source>
</reference>
<evidence type="ECO:0000256" key="1">
    <source>
        <dbReference type="ARBA" id="ARBA00022723"/>
    </source>
</evidence>
<evidence type="ECO:0000313" key="8">
    <source>
        <dbReference type="Proteomes" id="UP001302316"/>
    </source>
</evidence>
<evidence type="ECO:0000259" key="5">
    <source>
        <dbReference type="Pfam" id="PF01258"/>
    </source>
</evidence>
<feature type="domain" description="Zinc finger DksA/TraR C4-type" evidence="5">
    <location>
        <begin position="83"/>
        <end position="115"/>
    </location>
</feature>
<dbReference type="GO" id="GO:0008270">
    <property type="term" value="F:zinc ion binding"/>
    <property type="evidence" value="ECO:0007669"/>
    <property type="project" value="UniProtKB-KW"/>
</dbReference>
<dbReference type="SUPFAM" id="SSF57716">
    <property type="entry name" value="Glucocorticoid receptor-like (DNA-binding domain)"/>
    <property type="match status" value="1"/>
</dbReference>
<dbReference type="EMBL" id="JAYGII010000017">
    <property type="protein sequence ID" value="MEA5445927.1"/>
    <property type="molecule type" value="Genomic_DNA"/>
</dbReference>